<dbReference type="EMBL" id="FN316936">
    <property type="protein sequence ID" value="CAX72667.1"/>
    <property type="molecule type" value="mRNA"/>
</dbReference>
<dbReference type="EMBL" id="FN317093">
    <property type="protein sequence ID" value="CAX72824.1"/>
    <property type="molecule type" value="mRNA"/>
</dbReference>
<reference evidence="1" key="1">
    <citation type="journal article" date="2009" name="Nature">
        <title>The Schistosoma japonicum genome reveals features of host-parasite interplay.</title>
        <authorList>
            <person name="Liu F."/>
            <person name="Zhou Y."/>
            <person name="Wang Z.Q."/>
            <person name="Lu G."/>
            <person name="Zheng H."/>
            <person name="Brindley P.J."/>
            <person name="McManus D.P."/>
            <person name="Blair D."/>
            <person name="Zhang Q.H."/>
            <person name="Zhong Y."/>
            <person name="Wang S."/>
            <person name="Han Z.G."/>
            <person name="Chen Z."/>
        </authorList>
    </citation>
    <scope>NUCLEOTIDE SEQUENCE</scope>
    <source>
        <strain evidence="1">Anhui</strain>
    </source>
</reference>
<evidence type="ECO:0000313" key="1">
    <source>
        <dbReference type="EMBL" id="CAX72715.1"/>
    </source>
</evidence>
<dbReference type="EMBL" id="FN316986">
    <property type="protein sequence ID" value="CAX72717.1"/>
    <property type="molecule type" value="mRNA"/>
</dbReference>
<reference evidence="1" key="2">
    <citation type="submission" date="2009-03" db="EMBL/GenBank/DDBJ databases">
        <authorList>
            <person name="Gang L."/>
        </authorList>
    </citation>
    <scope>NUCLEOTIDE SEQUENCE</scope>
    <source>
        <strain evidence="1">Anhui</strain>
    </source>
</reference>
<dbReference type="EMBL" id="FN316984">
    <property type="protein sequence ID" value="CAX72715.1"/>
    <property type="molecule type" value="mRNA"/>
</dbReference>
<organism evidence="1">
    <name type="scientific">Schistosoma japonicum</name>
    <name type="common">Blood fluke</name>
    <dbReference type="NCBI Taxonomy" id="6182"/>
    <lineage>
        <taxon>Eukaryota</taxon>
        <taxon>Metazoa</taxon>
        <taxon>Spiralia</taxon>
        <taxon>Lophotrochozoa</taxon>
        <taxon>Platyhelminthes</taxon>
        <taxon>Trematoda</taxon>
        <taxon>Digenea</taxon>
        <taxon>Strigeidida</taxon>
        <taxon>Schistosomatoidea</taxon>
        <taxon>Schistosomatidae</taxon>
        <taxon>Schistosoma</taxon>
    </lineage>
</organism>
<protein>
    <submittedName>
        <fullName evidence="1">Hypotheticial protein</fullName>
    </submittedName>
</protein>
<proteinExistence type="evidence at transcript level"/>
<sequence length="49" mass="5499">MMRTLSYNTFLFISLMIVIAIFTEYCTTGVDAVYGGQRLDDKDSMRPGG</sequence>
<dbReference type="EMBL" id="FN317034">
    <property type="protein sequence ID" value="CAX72765.1"/>
    <property type="molecule type" value="mRNA"/>
</dbReference>
<name>C1LDD7_SCHJA</name>
<accession>C1LDD7</accession>
<dbReference type="EMBL" id="FN316949">
    <property type="protein sequence ID" value="CAX72680.1"/>
    <property type="molecule type" value="mRNA"/>
</dbReference>
<dbReference type="AlphaFoldDB" id="C1LDD7"/>